<dbReference type="Proteomes" id="UP000191901">
    <property type="component" value="Chromosome"/>
</dbReference>
<evidence type="ECO:0000313" key="2">
    <source>
        <dbReference type="Proteomes" id="UP000191901"/>
    </source>
</evidence>
<organism evidence="1 2">
    <name type="scientific">Halomicronema hongdechloris C2206</name>
    <dbReference type="NCBI Taxonomy" id="1641165"/>
    <lineage>
        <taxon>Bacteria</taxon>
        <taxon>Bacillati</taxon>
        <taxon>Cyanobacteriota</taxon>
        <taxon>Cyanophyceae</taxon>
        <taxon>Nodosilineales</taxon>
        <taxon>Nodosilineaceae</taxon>
        <taxon>Halomicronema</taxon>
    </lineage>
</organism>
<proteinExistence type="predicted"/>
<evidence type="ECO:0000313" key="1">
    <source>
        <dbReference type="EMBL" id="ASC71238.1"/>
    </source>
</evidence>
<gene>
    <name evidence="1" type="ORF">XM38_021900</name>
</gene>
<dbReference type="AlphaFoldDB" id="A0A1Z3HLR5"/>
<sequence length="206" mass="23629">MQSSEESLQFRASLDGSSEEHRKVLTEYYHLARLPKLSQQQARRIQDILAMADCDDVMGLLINEIDELTFQELGFYDEAHQSYCQDQVSRVQEYVLSEAERKLLLSSVLAADRHSIGVSLSTSGYPRMEMVYDSSQTDRQALQKQLQLDDYLFFSGYGNNYPHSDDIDGYHCLTGDKHRSIYDFLKQESISIFAAMSLTLLVIVLF</sequence>
<name>A0A1Z3HLR5_9CYAN</name>
<protein>
    <submittedName>
        <fullName evidence="1">Uncharacterized protein</fullName>
    </submittedName>
</protein>
<dbReference type="EMBL" id="CP021983">
    <property type="protein sequence ID" value="ASC71238.1"/>
    <property type="molecule type" value="Genomic_DNA"/>
</dbReference>
<keyword evidence="2" id="KW-1185">Reference proteome</keyword>
<dbReference type="KEGG" id="hhg:XM38_021900"/>
<accession>A0A1Z3HLR5</accession>
<reference evidence="1 2" key="1">
    <citation type="journal article" date="2016" name="Biochim. Biophys. Acta">
        <title>Characterization of red-shifted phycobilisomes isolated from the chlorophyll f-containing cyanobacterium Halomicronema hongdechloris.</title>
        <authorList>
            <person name="Li Y."/>
            <person name="Lin Y."/>
            <person name="Garvey C.J."/>
            <person name="Birch D."/>
            <person name="Corkery R.W."/>
            <person name="Loughlin P.C."/>
            <person name="Scheer H."/>
            <person name="Willows R.D."/>
            <person name="Chen M."/>
        </authorList>
    </citation>
    <scope>NUCLEOTIDE SEQUENCE [LARGE SCALE GENOMIC DNA]</scope>
    <source>
        <strain evidence="1 2">C2206</strain>
    </source>
</reference>